<gene>
    <name evidence="1" type="ORF">KUTeg_012584</name>
</gene>
<proteinExistence type="predicted"/>
<evidence type="ECO:0000313" key="1">
    <source>
        <dbReference type="EMBL" id="KAJ8310719.1"/>
    </source>
</evidence>
<comment type="caution">
    <text evidence="1">The sequence shown here is derived from an EMBL/GenBank/DDBJ whole genome shotgun (WGS) entry which is preliminary data.</text>
</comment>
<name>A0ABQ9EZW5_TEGGR</name>
<protein>
    <submittedName>
        <fullName evidence="1">Uncharacterized protein</fullName>
    </submittedName>
</protein>
<dbReference type="Proteomes" id="UP001217089">
    <property type="component" value="Unassembled WGS sequence"/>
</dbReference>
<dbReference type="EMBL" id="JARBDR010000640">
    <property type="protein sequence ID" value="KAJ8310719.1"/>
    <property type="molecule type" value="Genomic_DNA"/>
</dbReference>
<keyword evidence="2" id="KW-1185">Reference proteome</keyword>
<accession>A0ABQ9EZW5</accession>
<reference evidence="1 2" key="1">
    <citation type="submission" date="2022-12" db="EMBL/GenBank/DDBJ databases">
        <title>Chromosome-level genome of Tegillarca granosa.</title>
        <authorList>
            <person name="Kim J."/>
        </authorList>
    </citation>
    <scope>NUCLEOTIDE SEQUENCE [LARGE SCALE GENOMIC DNA]</scope>
    <source>
        <strain evidence="1">Teg-2019</strain>
        <tissue evidence="1">Adductor muscle</tissue>
    </source>
</reference>
<evidence type="ECO:0000313" key="2">
    <source>
        <dbReference type="Proteomes" id="UP001217089"/>
    </source>
</evidence>
<organism evidence="1 2">
    <name type="scientific">Tegillarca granosa</name>
    <name type="common">Malaysian cockle</name>
    <name type="synonym">Anadara granosa</name>
    <dbReference type="NCBI Taxonomy" id="220873"/>
    <lineage>
        <taxon>Eukaryota</taxon>
        <taxon>Metazoa</taxon>
        <taxon>Spiralia</taxon>
        <taxon>Lophotrochozoa</taxon>
        <taxon>Mollusca</taxon>
        <taxon>Bivalvia</taxon>
        <taxon>Autobranchia</taxon>
        <taxon>Pteriomorphia</taxon>
        <taxon>Arcoida</taxon>
        <taxon>Arcoidea</taxon>
        <taxon>Arcidae</taxon>
        <taxon>Tegillarca</taxon>
    </lineage>
</organism>
<sequence>MPISGINEVILVKLGFVKEGGYAKESMEAESKYKDMLIQTLQDRLTSAVVFPNEGARSATPSLYISSSMSARRQYETLSKSNSCFREKYEETKKESGKKIHTLELRFSDKNTL</sequence>